<accession>A0ABU7M3C9</accession>
<evidence type="ECO:0000313" key="2">
    <source>
        <dbReference type="Proteomes" id="UP001331664"/>
    </source>
</evidence>
<keyword evidence="2" id="KW-1185">Reference proteome</keyword>
<proteinExistence type="predicted"/>
<gene>
    <name evidence="1" type="ORF">V2I23_00585</name>
</gene>
<name>A0ABU7M3C9_9BACT</name>
<sequence length="121" mass="13987">MRILHLILPCLICLSGCAQKSQNIDDLSIQSYNIEVDFMDANEHNKRDIILGYNDILHDVQIDDSNSDNLTLIINGKKAINRVKFDEISSKIAQYLKNHREQNKIAIEYHLDSKKLFKALF</sequence>
<dbReference type="RefSeq" id="WP_330525875.1">
    <property type="nucleotide sequence ID" value="NZ_JAZBRD010000001.1"/>
</dbReference>
<reference evidence="1 2" key="1">
    <citation type="submission" date="2024-01" db="EMBL/GenBank/DDBJ databases">
        <title>Campylobacter porcellus sp. nov.</title>
        <authorList>
            <person name="Papic B."/>
            <person name="Gruntar I."/>
        </authorList>
    </citation>
    <scope>NUCLEOTIDE SEQUENCE [LARGE SCALE GENOMIC DNA]</scope>
    <source>
        <strain evidence="1 2">CX2-4855-23</strain>
    </source>
</reference>
<protein>
    <recommendedName>
        <fullName evidence="3">Lipoprotein</fullName>
    </recommendedName>
</protein>
<organism evidence="1 2">
    <name type="scientific">Campylobacter porcelli</name>
    <dbReference type="NCBI Taxonomy" id="1660073"/>
    <lineage>
        <taxon>Bacteria</taxon>
        <taxon>Pseudomonadati</taxon>
        <taxon>Campylobacterota</taxon>
        <taxon>Epsilonproteobacteria</taxon>
        <taxon>Campylobacterales</taxon>
        <taxon>Campylobacteraceae</taxon>
        <taxon>Campylobacter</taxon>
    </lineage>
</organism>
<evidence type="ECO:0008006" key="3">
    <source>
        <dbReference type="Google" id="ProtNLM"/>
    </source>
</evidence>
<dbReference type="EMBL" id="JAZBRD010000001">
    <property type="protein sequence ID" value="MEE3743788.1"/>
    <property type="molecule type" value="Genomic_DNA"/>
</dbReference>
<dbReference type="Proteomes" id="UP001331664">
    <property type="component" value="Unassembled WGS sequence"/>
</dbReference>
<comment type="caution">
    <text evidence="1">The sequence shown here is derived from an EMBL/GenBank/DDBJ whole genome shotgun (WGS) entry which is preliminary data.</text>
</comment>
<evidence type="ECO:0000313" key="1">
    <source>
        <dbReference type="EMBL" id="MEE3743788.1"/>
    </source>
</evidence>